<dbReference type="InterPro" id="IPR011009">
    <property type="entry name" value="Kinase-like_dom_sf"/>
</dbReference>
<evidence type="ECO:0000313" key="4">
    <source>
        <dbReference type="Proteomes" id="UP000252582"/>
    </source>
</evidence>
<dbReference type="EMBL" id="QPIX01000008">
    <property type="protein sequence ID" value="RCW22630.1"/>
    <property type="molecule type" value="Genomic_DNA"/>
</dbReference>
<dbReference type="GO" id="GO:0019202">
    <property type="term" value="F:amino acid kinase activity"/>
    <property type="evidence" value="ECO:0007669"/>
    <property type="project" value="TreeGrafter"/>
</dbReference>
<keyword evidence="3" id="KW-0418">Kinase</keyword>
<evidence type="ECO:0000259" key="2">
    <source>
        <dbReference type="Pfam" id="PF01636"/>
    </source>
</evidence>
<keyword evidence="3" id="KW-0808">Transferase</keyword>
<dbReference type="SUPFAM" id="SSF56112">
    <property type="entry name" value="Protein kinase-like (PK-like)"/>
    <property type="match status" value="1"/>
</dbReference>
<sequence>MSSPVEASLAIWGLTDTHCEFVAGRENRVYHVKSARGDYALRIKRPGYRERDELVAELQWLEAMEKAGLHVPRPLPSRNGRLLECVDTFFVDVVSWLPGTPLGKSRQPLALKDRLGAFHAIGSEMAGLHAACDAWKRPPGFKRCHWDLEGLLGDTPVWGRFWENPTLSEDTRELFLRFRQAARDRVAELCPDLDYGLIHADLVRENVLLDGETIKIIDFDDGGFGYRQFDMATVLLKNMTEPDYPDLKAALIEGYLSRRVLDLTSLDVFITIRALSYVGWIVPRIHETGGTLRNERFVAEAHNLCTAFFQ</sequence>
<proteinExistence type="inferred from homology"/>
<evidence type="ECO:0000313" key="3">
    <source>
        <dbReference type="EMBL" id="RCW22630.1"/>
    </source>
</evidence>
<accession>A0A6I7HJD9</accession>
<comment type="caution">
    <text evidence="3">The sequence shown here is derived from an EMBL/GenBank/DDBJ whole genome shotgun (WGS) entry which is preliminary data.</text>
</comment>
<dbReference type="Gene3D" id="3.30.200.20">
    <property type="entry name" value="Phosphorylase Kinase, domain 1"/>
    <property type="match status" value="1"/>
</dbReference>
<keyword evidence="4" id="KW-1185">Reference proteome</keyword>
<comment type="similarity">
    <text evidence="1">Belongs to the pseudomonas-type ThrB family.</text>
</comment>
<name>A0A6I7HJD9_9HYPH</name>
<protein>
    <submittedName>
        <fullName evidence="3">Ser/Thr protein kinase RdoA (MazF antagonist)</fullName>
    </submittedName>
</protein>
<reference evidence="3 4" key="1">
    <citation type="submission" date="2018-07" db="EMBL/GenBank/DDBJ databases">
        <title>Genomic Encyclopedia of Type Strains, Phase IV (KMG-IV): sequencing the most valuable type-strain genomes for metagenomic binning, comparative biology and taxonomic classification.</title>
        <authorList>
            <person name="Goeker M."/>
        </authorList>
    </citation>
    <scope>NUCLEOTIDE SEQUENCE [LARGE SCALE GENOMIC DNA]</scope>
    <source>
        <strain evidence="3 4">DSM 25528</strain>
    </source>
</reference>
<dbReference type="InterPro" id="IPR050249">
    <property type="entry name" value="Pseudomonas-type_ThrB"/>
</dbReference>
<organism evidence="3 4">
    <name type="scientific">Ciceribacter lividus</name>
    <dbReference type="NCBI Taxonomy" id="1197950"/>
    <lineage>
        <taxon>Bacteria</taxon>
        <taxon>Pseudomonadati</taxon>
        <taxon>Pseudomonadota</taxon>
        <taxon>Alphaproteobacteria</taxon>
        <taxon>Hyphomicrobiales</taxon>
        <taxon>Rhizobiaceae</taxon>
        <taxon>Ciceribacter</taxon>
    </lineage>
</organism>
<dbReference type="AlphaFoldDB" id="A0A6I7HJD9"/>
<dbReference type="PANTHER" id="PTHR21064">
    <property type="entry name" value="AMINOGLYCOSIDE PHOSPHOTRANSFERASE DOMAIN-CONTAINING PROTEIN-RELATED"/>
    <property type="match status" value="1"/>
</dbReference>
<dbReference type="Proteomes" id="UP000252582">
    <property type="component" value="Unassembled WGS sequence"/>
</dbReference>
<dbReference type="Gene3D" id="3.90.1200.10">
    <property type="match status" value="1"/>
</dbReference>
<dbReference type="Pfam" id="PF01636">
    <property type="entry name" value="APH"/>
    <property type="match status" value="1"/>
</dbReference>
<dbReference type="InterPro" id="IPR002575">
    <property type="entry name" value="Aminoglycoside_PTrfase"/>
</dbReference>
<feature type="domain" description="Aminoglycoside phosphotransferase" evidence="2">
    <location>
        <begin position="21"/>
        <end position="256"/>
    </location>
</feature>
<dbReference type="RefSeq" id="WP_114364037.1">
    <property type="nucleotide sequence ID" value="NZ_QPIX01000008.1"/>
</dbReference>
<dbReference type="PANTHER" id="PTHR21064:SF6">
    <property type="entry name" value="AMINOGLYCOSIDE PHOSPHOTRANSFERASE DOMAIN-CONTAINING PROTEIN"/>
    <property type="match status" value="1"/>
</dbReference>
<gene>
    <name evidence="3" type="ORF">DFR48_108152</name>
</gene>
<evidence type="ECO:0000256" key="1">
    <source>
        <dbReference type="ARBA" id="ARBA00038240"/>
    </source>
</evidence>